<name>A0ABN2EKW0_9ACTN</name>
<keyword evidence="3" id="KW-0472">Membrane</keyword>
<organism evidence="8 9">
    <name type="scientific">Kribbella karoonensis</name>
    <dbReference type="NCBI Taxonomy" id="324851"/>
    <lineage>
        <taxon>Bacteria</taxon>
        <taxon>Bacillati</taxon>
        <taxon>Actinomycetota</taxon>
        <taxon>Actinomycetes</taxon>
        <taxon>Propionibacteriales</taxon>
        <taxon>Kribbellaceae</taxon>
        <taxon>Kribbella</taxon>
    </lineage>
</organism>
<reference evidence="8 9" key="1">
    <citation type="journal article" date="2019" name="Int. J. Syst. Evol. Microbiol.">
        <title>The Global Catalogue of Microorganisms (GCM) 10K type strain sequencing project: providing services to taxonomists for standard genome sequencing and annotation.</title>
        <authorList>
            <consortium name="The Broad Institute Genomics Platform"/>
            <consortium name="The Broad Institute Genome Sequencing Center for Infectious Disease"/>
            <person name="Wu L."/>
            <person name="Ma J."/>
        </authorList>
    </citation>
    <scope>NUCLEOTIDE SEQUENCE [LARGE SCALE GENOMIC DNA]</scope>
    <source>
        <strain evidence="8 9">JCM 14304</strain>
    </source>
</reference>
<keyword evidence="9" id="KW-1185">Reference proteome</keyword>
<dbReference type="Proteomes" id="UP001500190">
    <property type="component" value="Unassembled WGS sequence"/>
</dbReference>
<keyword evidence="2 7" id="KW-0732">Signal</keyword>
<feature type="region of interest" description="Disordered" evidence="6">
    <location>
        <begin position="25"/>
        <end position="86"/>
    </location>
</feature>
<comment type="caution">
    <text evidence="8">The sequence shown here is derived from an EMBL/GenBank/DDBJ whole genome shotgun (WGS) entry which is preliminary data.</text>
</comment>
<dbReference type="Gene3D" id="3.40.50.1820">
    <property type="entry name" value="alpha/beta hydrolase"/>
    <property type="match status" value="1"/>
</dbReference>
<evidence type="ECO:0000256" key="3">
    <source>
        <dbReference type="ARBA" id="ARBA00023136"/>
    </source>
</evidence>
<dbReference type="RefSeq" id="WP_344199668.1">
    <property type="nucleotide sequence ID" value="NZ_BAAAND010000012.1"/>
</dbReference>
<dbReference type="Pfam" id="PF14041">
    <property type="entry name" value="Lipoprotein_21"/>
    <property type="match status" value="1"/>
</dbReference>
<feature type="compositionally biased region" description="Low complexity" evidence="6">
    <location>
        <begin position="31"/>
        <end position="51"/>
    </location>
</feature>
<evidence type="ECO:0000313" key="9">
    <source>
        <dbReference type="Proteomes" id="UP001500190"/>
    </source>
</evidence>
<keyword evidence="1" id="KW-1003">Cell membrane</keyword>
<keyword evidence="4" id="KW-0564">Palmitate</keyword>
<evidence type="ECO:0000256" key="2">
    <source>
        <dbReference type="ARBA" id="ARBA00022729"/>
    </source>
</evidence>
<dbReference type="InterPro" id="IPR025971">
    <property type="entry name" value="LppP/LprE"/>
</dbReference>
<protein>
    <recommendedName>
        <fullName evidence="10">LppP/LprE lipoprotein</fullName>
    </recommendedName>
</protein>
<evidence type="ECO:0000256" key="7">
    <source>
        <dbReference type="SAM" id="SignalP"/>
    </source>
</evidence>
<feature type="compositionally biased region" description="Low complexity" evidence="6">
    <location>
        <begin position="61"/>
        <end position="83"/>
    </location>
</feature>
<evidence type="ECO:0000256" key="6">
    <source>
        <dbReference type="SAM" id="MobiDB-lite"/>
    </source>
</evidence>
<evidence type="ECO:0000256" key="4">
    <source>
        <dbReference type="ARBA" id="ARBA00023139"/>
    </source>
</evidence>
<feature type="chain" id="PRO_5046453700" description="LppP/LprE lipoprotein" evidence="7">
    <location>
        <begin position="22"/>
        <end position="229"/>
    </location>
</feature>
<sequence length="229" mass="22764">MTVGARKLIGTVAVVATGALAGCSNGGSDVATSPAPASSTTTSASATPTSPGWAPTEPAIPSDSASPTTSATPKKSATPASSSVAGVPDAAGIKTAMAQTVETKQPSVHFVPSTVKATVPDGEGGKLTAVVGTRSNAADSGGQVVFFFHGTKFVGWDGDTETSGVTSLAGAGQGVFTIKYTHFAKDDPACCPSLKPVTIHWSWQDNDGFAPSGGTRPYVGTPVAIRLKA</sequence>
<dbReference type="EMBL" id="BAAAND010000012">
    <property type="protein sequence ID" value="GAA1610357.1"/>
    <property type="molecule type" value="Genomic_DNA"/>
</dbReference>
<feature type="signal peptide" evidence="7">
    <location>
        <begin position="1"/>
        <end position="21"/>
    </location>
</feature>
<keyword evidence="5" id="KW-0449">Lipoprotein</keyword>
<evidence type="ECO:0008006" key="10">
    <source>
        <dbReference type="Google" id="ProtNLM"/>
    </source>
</evidence>
<proteinExistence type="predicted"/>
<dbReference type="InterPro" id="IPR029058">
    <property type="entry name" value="AB_hydrolase_fold"/>
</dbReference>
<accession>A0ABN2EKW0</accession>
<gene>
    <name evidence="8" type="ORF">GCM10009742_71290</name>
</gene>
<evidence type="ECO:0000256" key="5">
    <source>
        <dbReference type="ARBA" id="ARBA00023288"/>
    </source>
</evidence>
<evidence type="ECO:0000256" key="1">
    <source>
        <dbReference type="ARBA" id="ARBA00022475"/>
    </source>
</evidence>
<dbReference type="PROSITE" id="PS51257">
    <property type="entry name" value="PROKAR_LIPOPROTEIN"/>
    <property type="match status" value="1"/>
</dbReference>
<evidence type="ECO:0000313" key="8">
    <source>
        <dbReference type="EMBL" id="GAA1610357.1"/>
    </source>
</evidence>